<evidence type="ECO:0000256" key="2">
    <source>
        <dbReference type="ARBA" id="ARBA00022989"/>
    </source>
</evidence>
<keyword evidence="5" id="KW-1185">Reference proteome</keyword>
<dbReference type="RefSeq" id="WP_306019947.1">
    <property type="nucleotide sequence ID" value="NZ_CP129013.1"/>
</dbReference>
<keyword evidence="2" id="KW-1133">Transmembrane helix</keyword>
<evidence type="ECO:0000256" key="1">
    <source>
        <dbReference type="ARBA" id="ARBA00022692"/>
    </source>
</evidence>
<accession>A0ABY9JZU1</accession>
<keyword evidence="1" id="KW-0812">Transmembrane</keyword>
<dbReference type="Pfam" id="PF03323">
    <property type="entry name" value="GerA"/>
    <property type="match status" value="1"/>
</dbReference>
<dbReference type="EMBL" id="CP129013">
    <property type="protein sequence ID" value="WLR43156.1"/>
    <property type="molecule type" value="Genomic_DNA"/>
</dbReference>
<evidence type="ECO:0000256" key="3">
    <source>
        <dbReference type="ARBA" id="ARBA00023136"/>
    </source>
</evidence>
<keyword evidence="3" id="KW-0472">Membrane</keyword>
<sequence>MIHLLRITSLDTPYMAPIYPFRWEDLKYSLFRLPEQLNQKRPISNRPLDKQKEQVKN</sequence>
<reference evidence="4 5" key="1">
    <citation type="submission" date="2023-06" db="EMBL/GenBank/DDBJ databases">
        <title>Five Gram-positive bacteria isolated from mangrove sediments in Shenzhen, Guangdong, China.</title>
        <authorList>
            <person name="Yu S."/>
            <person name="Zheng W."/>
            <person name="Huang Y."/>
        </authorList>
    </citation>
    <scope>NUCLEOTIDE SEQUENCE [LARGE SCALE GENOMIC DNA]</scope>
    <source>
        <strain evidence="4 5">SaN35-3</strain>
    </source>
</reference>
<evidence type="ECO:0000313" key="4">
    <source>
        <dbReference type="EMBL" id="WLR43156.1"/>
    </source>
</evidence>
<organism evidence="4 5">
    <name type="scientific">Bacillus carboniphilus</name>
    <dbReference type="NCBI Taxonomy" id="86663"/>
    <lineage>
        <taxon>Bacteria</taxon>
        <taxon>Bacillati</taxon>
        <taxon>Bacillota</taxon>
        <taxon>Bacilli</taxon>
        <taxon>Bacillales</taxon>
        <taxon>Bacillaceae</taxon>
        <taxon>Bacillus</taxon>
    </lineage>
</organism>
<gene>
    <name evidence="4" type="ORF">LC087_02830</name>
</gene>
<evidence type="ECO:0000313" key="5">
    <source>
        <dbReference type="Proteomes" id="UP001197974"/>
    </source>
</evidence>
<dbReference type="Proteomes" id="UP001197974">
    <property type="component" value="Chromosome"/>
</dbReference>
<proteinExistence type="predicted"/>
<name>A0ABY9JZU1_9BACI</name>
<protein>
    <submittedName>
        <fullName evidence="4">Spore germination protein</fullName>
    </submittedName>
</protein>
<dbReference type="InterPro" id="IPR004995">
    <property type="entry name" value="Spore_Ger"/>
</dbReference>